<evidence type="ECO:0000313" key="3">
    <source>
        <dbReference type="EMBL" id="KAB2602887.1"/>
    </source>
</evidence>
<dbReference type="PANTHER" id="PTHR47926:SF532">
    <property type="entry name" value="PENTACOTRIPEPTIDE-REPEAT REGION OF PRORP DOMAIN-CONTAINING PROTEIN"/>
    <property type="match status" value="1"/>
</dbReference>
<dbReference type="FunFam" id="1.25.40.10:FF:000355">
    <property type="entry name" value="Pentatricopeptide repeat-containing protein"/>
    <property type="match status" value="1"/>
</dbReference>
<evidence type="ECO:0000313" key="4">
    <source>
        <dbReference type="Proteomes" id="UP000327157"/>
    </source>
</evidence>
<feature type="repeat" description="PPR" evidence="2">
    <location>
        <begin position="278"/>
        <end position="312"/>
    </location>
</feature>
<sequence>MIIHREYAGNLGLHHLEACMDKSRKNERKFTLSVFETGCCVVCYVVPNRDYCKGIWDKGGGKLDYGLQLCEKMRIQDVFSWTSIITTYVWTGQEDRAIKAFIRMQEAGVSPNEYTFAGVISRVANLARVEWGEQLHAHVLQRGFISLLSVENSIVTMHAKCGCLASGSKVFHEMSRRDIVSWNTLIAGYSQGGYGEEAFQFLSWMRRDGPQPNEFALASVLSVCGSMAMLEQGKQLHTHVLFVGLEFTSMVQSALVNMHSKCGSIKEAAIFDVTELSDIISWTAMINGYAEHGFYREPIVLFKKIPRVGLKPDLVTFIGVLVACCHAGMVDLGFHYNSMSNDFGINPAKEHYGCTVDLLYQAGRLGEAEDMIKSMPFQQDDVVWSTLLRACRLHGDTDCRRRAVDEILKLDPSCAATHITLVNMYAAKGKWREAVEVRIMMRSKGVIKEPGWSWIKVKDQPSEFVADLSENWFLTNWFQFSEIVDPLIHSCDFVVPGFIAGFQLYLVQIVNLTL</sequence>
<accession>A0A5N5FIX4</accession>
<dbReference type="AlphaFoldDB" id="A0A5N5FIX4"/>
<reference evidence="4" key="2">
    <citation type="submission" date="2019-10" db="EMBL/GenBank/DDBJ databases">
        <title>A de novo genome assembly of a pear dwarfing rootstock.</title>
        <authorList>
            <person name="Wang F."/>
            <person name="Wang J."/>
            <person name="Li S."/>
            <person name="Zhang Y."/>
            <person name="Fang M."/>
            <person name="Ma L."/>
            <person name="Zhao Y."/>
            <person name="Jiang S."/>
        </authorList>
    </citation>
    <scope>NUCLEOTIDE SEQUENCE [LARGE SCALE GENOMIC DNA]</scope>
</reference>
<dbReference type="GO" id="GO:0009451">
    <property type="term" value="P:RNA modification"/>
    <property type="evidence" value="ECO:0007669"/>
    <property type="project" value="InterPro"/>
</dbReference>
<dbReference type="EMBL" id="SMOL01000695">
    <property type="protein sequence ID" value="KAB2602887.1"/>
    <property type="molecule type" value="Genomic_DNA"/>
</dbReference>
<keyword evidence="1" id="KW-0677">Repeat</keyword>
<dbReference type="Pfam" id="PF20431">
    <property type="entry name" value="E_motif"/>
    <property type="match status" value="1"/>
</dbReference>
<dbReference type="InterPro" id="IPR002885">
    <property type="entry name" value="PPR_rpt"/>
</dbReference>
<dbReference type="InterPro" id="IPR046960">
    <property type="entry name" value="PPR_At4g14850-like_plant"/>
</dbReference>
<protein>
    <submittedName>
        <fullName evidence="3">Pentatricopeptide repeat-containing protein</fullName>
    </submittedName>
</protein>
<evidence type="ECO:0000256" key="1">
    <source>
        <dbReference type="ARBA" id="ARBA00022737"/>
    </source>
</evidence>
<dbReference type="Proteomes" id="UP000327157">
    <property type="component" value="Chromosome 10"/>
</dbReference>
<dbReference type="PROSITE" id="PS51375">
    <property type="entry name" value="PPR"/>
    <property type="match status" value="4"/>
</dbReference>
<dbReference type="Pfam" id="PF13041">
    <property type="entry name" value="PPR_2"/>
    <property type="match status" value="2"/>
</dbReference>
<name>A0A5N5FIX4_9ROSA</name>
<dbReference type="FunFam" id="1.25.40.10:FF:000525">
    <property type="entry name" value="Pentatricopeptide (PPR) repeat-containing protein-like"/>
    <property type="match status" value="1"/>
</dbReference>
<feature type="repeat" description="PPR" evidence="2">
    <location>
        <begin position="77"/>
        <end position="111"/>
    </location>
</feature>
<dbReference type="InterPro" id="IPR011990">
    <property type="entry name" value="TPR-like_helical_dom_sf"/>
</dbReference>
<dbReference type="Pfam" id="PF01535">
    <property type="entry name" value="PPR"/>
    <property type="match status" value="1"/>
</dbReference>
<dbReference type="NCBIfam" id="TIGR00756">
    <property type="entry name" value="PPR"/>
    <property type="match status" value="1"/>
</dbReference>
<feature type="repeat" description="PPR" evidence="2">
    <location>
        <begin position="414"/>
        <end position="448"/>
    </location>
</feature>
<comment type="caution">
    <text evidence="3">The sequence shown here is derived from an EMBL/GenBank/DDBJ whole genome shotgun (WGS) entry which is preliminary data.</text>
</comment>
<dbReference type="OrthoDB" id="1890277at2759"/>
<organism evidence="3 4">
    <name type="scientific">Pyrus ussuriensis x Pyrus communis</name>
    <dbReference type="NCBI Taxonomy" id="2448454"/>
    <lineage>
        <taxon>Eukaryota</taxon>
        <taxon>Viridiplantae</taxon>
        <taxon>Streptophyta</taxon>
        <taxon>Embryophyta</taxon>
        <taxon>Tracheophyta</taxon>
        <taxon>Spermatophyta</taxon>
        <taxon>Magnoliopsida</taxon>
        <taxon>eudicotyledons</taxon>
        <taxon>Gunneridae</taxon>
        <taxon>Pentapetalae</taxon>
        <taxon>rosids</taxon>
        <taxon>fabids</taxon>
        <taxon>Rosales</taxon>
        <taxon>Rosaceae</taxon>
        <taxon>Amygdaloideae</taxon>
        <taxon>Maleae</taxon>
        <taxon>Pyrus</taxon>
    </lineage>
</organism>
<dbReference type="InterPro" id="IPR046848">
    <property type="entry name" value="E_motif"/>
</dbReference>
<proteinExistence type="predicted"/>
<dbReference type="PANTHER" id="PTHR47926">
    <property type="entry name" value="PENTATRICOPEPTIDE REPEAT-CONTAINING PROTEIN"/>
    <property type="match status" value="1"/>
</dbReference>
<reference evidence="3 4" key="3">
    <citation type="submission" date="2019-11" db="EMBL/GenBank/DDBJ databases">
        <title>A de novo genome assembly of a pear dwarfing rootstock.</title>
        <authorList>
            <person name="Wang F."/>
            <person name="Wang J."/>
            <person name="Li S."/>
            <person name="Zhang Y."/>
            <person name="Fang M."/>
            <person name="Ma L."/>
            <person name="Zhao Y."/>
            <person name="Jiang S."/>
        </authorList>
    </citation>
    <scope>NUCLEOTIDE SEQUENCE [LARGE SCALE GENOMIC DNA]</scope>
    <source>
        <strain evidence="3">S2</strain>
        <tissue evidence="3">Leaf</tissue>
    </source>
</reference>
<keyword evidence="4" id="KW-1185">Reference proteome</keyword>
<dbReference type="Gene3D" id="1.25.40.10">
    <property type="entry name" value="Tetratricopeptide repeat domain"/>
    <property type="match status" value="3"/>
</dbReference>
<feature type="repeat" description="PPR" evidence="2">
    <location>
        <begin position="178"/>
        <end position="212"/>
    </location>
</feature>
<evidence type="ECO:0000256" key="2">
    <source>
        <dbReference type="PROSITE-ProRule" id="PRU00708"/>
    </source>
</evidence>
<gene>
    <name evidence="3" type="ORF">D8674_003892</name>
</gene>
<reference evidence="3 4" key="1">
    <citation type="submission" date="2019-09" db="EMBL/GenBank/DDBJ databases">
        <authorList>
            <person name="Ou C."/>
        </authorList>
    </citation>
    <scope>NUCLEOTIDE SEQUENCE [LARGE SCALE GENOMIC DNA]</scope>
    <source>
        <strain evidence="3">S2</strain>
        <tissue evidence="3">Leaf</tissue>
    </source>
</reference>
<dbReference type="GO" id="GO:0003723">
    <property type="term" value="F:RNA binding"/>
    <property type="evidence" value="ECO:0007669"/>
    <property type="project" value="InterPro"/>
</dbReference>